<name>A0ABD1FGQ4_SALDI</name>
<keyword evidence="2" id="KW-1185">Reference proteome</keyword>
<dbReference type="AlphaFoldDB" id="A0ABD1FGQ4"/>
<dbReference type="Proteomes" id="UP001567538">
    <property type="component" value="Unassembled WGS sequence"/>
</dbReference>
<proteinExistence type="predicted"/>
<evidence type="ECO:0000313" key="2">
    <source>
        <dbReference type="Proteomes" id="UP001567538"/>
    </source>
</evidence>
<gene>
    <name evidence="1" type="ORF">AAHA92_34112</name>
</gene>
<comment type="caution">
    <text evidence="1">The sequence shown here is derived from an EMBL/GenBank/DDBJ whole genome shotgun (WGS) entry which is preliminary data.</text>
</comment>
<reference evidence="1 2" key="1">
    <citation type="submission" date="2024-06" db="EMBL/GenBank/DDBJ databases">
        <title>A chromosome level genome sequence of Diviner's sage (Salvia divinorum).</title>
        <authorList>
            <person name="Ford S.A."/>
            <person name="Ro D.-K."/>
            <person name="Ness R.W."/>
            <person name="Phillips M.A."/>
        </authorList>
    </citation>
    <scope>NUCLEOTIDE SEQUENCE [LARGE SCALE GENOMIC DNA]</scope>
    <source>
        <strain evidence="1">SAF-2024a</strain>
        <tissue evidence="1">Leaf</tissue>
    </source>
</reference>
<sequence length="138" mass="14867">MSISDTCVGRTEPIGVSLTPVISSIDHALPMSTLISQLEHLTSAVTDLRSRMDANDRRVCDTFPAVRPPQAAFWTTADSTNSVCTTTFPHYPVPDTNVAPLVRPTLRADTTDGSPSLFAPAHISEPSPILHGPFCKPR</sequence>
<protein>
    <submittedName>
        <fullName evidence="1">Uncharacterized protein</fullName>
    </submittedName>
</protein>
<dbReference type="EMBL" id="JBEAFC010000016">
    <property type="protein sequence ID" value="KAL1531016.1"/>
    <property type="molecule type" value="Genomic_DNA"/>
</dbReference>
<organism evidence="1 2">
    <name type="scientific">Salvia divinorum</name>
    <name type="common">Maria pastora</name>
    <name type="synonym">Diviner's sage</name>
    <dbReference type="NCBI Taxonomy" id="28513"/>
    <lineage>
        <taxon>Eukaryota</taxon>
        <taxon>Viridiplantae</taxon>
        <taxon>Streptophyta</taxon>
        <taxon>Embryophyta</taxon>
        <taxon>Tracheophyta</taxon>
        <taxon>Spermatophyta</taxon>
        <taxon>Magnoliopsida</taxon>
        <taxon>eudicotyledons</taxon>
        <taxon>Gunneridae</taxon>
        <taxon>Pentapetalae</taxon>
        <taxon>asterids</taxon>
        <taxon>lamiids</taxon>
        <taxon>Lamiales</taxon>
        <taxon>Lamiaceae</taxon>
        <taxon>Nepetoideae</taxon>
        <taxon>Mentheae</taxon>
        <taxon>Salviinae</taxon>
        <taxon>Salvia</taxon>
        <taxon>Salvia subgen. Calosphace</taxon>
    </lineage>
</organism>
<evidence type="ECO:0000313" key="1">
    <source>
        <dbReference type="EMBL" id="KAL1531016.1"/>
    </source>
</evidence>
<accession>A0ABD1FGQ4</accession>